<evidence type="ECO:0000256" key="1">
    <source>
        <dbReference type="ARBA" id="ARBA00022793"/>
    </source>
</evidence>
<dbReference type="GO" id="GO:0006646">
    <property type="term" value="P:phosphatidylethanolamine biosynthetic process"/>
    <property type="evidence" value="ECO:0007669"/>
    <property type="project" value="TreeGrafter"/>
</dbReference>
<dbReference type="AlphaFoldDB" id="A0A2P6N3A9"/>
<organism evidence="3 4">
    <name type="scientific">Planoprotostelium fungivorum</name>
    <dbReference type="NCBI Taxonomy" id="1890364"/>
    <lineage>
        <taxon>Eukaryota</taxon>
        <taxon>Amoebozoa</taxon>
        <taxon>Evosea</taxon>
        <taxon>Variosea</taxon>
        <taxon>Cavosteliida</taxon>
        <taxon>Cavosteliaceae</taxon>
        <taxon>Planoprotostelium</taxon>
    </lineage>
</organism>
<keyword evidence="4" id="KW-1185">Reference proteome</keyword>
<protein>
    <recommendedName>
        <fullName evidence="5">Phosphatidylserine decarboxylase</fullName>
    </recommendedName>
</protein>
<dbReference type="STRING" id="1890364.A0A2P6N3A9"/>
<sequence length="285" mass="32558">MDMAHETSLDDSVYQLFLAADEELAPAVVSRVQGLFALNERVVPTGEWPHGFFSYTPVGATNVSSIKLEFDDVKTNVRPKLKDKHYNCHYDDVNAKKGDCLGFFHMGSTIVLIFESPEYDFMVQSGQKIQMGQPIRQLRDRARELNLKDVKGRGLTYAGWWFPRAWRLRLSCDSQTKGTPLSTPSRSKQIDIEDFTQIEKNMGYTCQCTLFFSVHESNLHFAQLRHRFNAGGLWVWSIARATIAQWDTLDDNQDIVGVTHGLRNSPALRRTPRLINTNRGTQRND</sequence>
<dbReference type="EMBL" id="MDYQ01000222">
    <property type="protein sequence ID" value="PRP78447.1"/>
    <property type="molecule type" value="Genomic_DNA"/>
</dbReference>
<name>A0A2P6N3A9_9EUKA</name>
<gene>
    <name evidence="3" type="ORF">PROFUN_13680</name>
</gene>
<dbReference type="GO" id="GO:0005739">
    <property type="term" value="C:mitochondrion"/>
    <property type="evidence" value="ECO:0007669"/>
    <property type="project" value="TreeGrafter"/>
</dbReference>
<proteinExistence type="predicted"/>
<dbReference type="PANTHER" id="PTHR10067">
    <property type="entry name" value="PHOSPHATIDYLSERINE DECARBOXYLASE"/>
    <property type="match status" value="1"/>
</dbReference>
<evidence type="ECO:0000313" key="4">
    <source>
        <dbReference type="Proteomes" id="UP000241769"/>
    </source>
</evidence>
<dbReference type="PANTHER" id="PTHR10067:SF6">
    <property type="entry name" value="PHOSPHATIDYLSERINE DECARBOXYLASE PROENZYME, MITOCHONDRIAL"/>
    <property type="match status" value="1"/>
</dbReference>
<accession>A0A2P6N3A9</accession>
<evidence type="ECO:0008006" key="5">
    <source>
        <dbReference type="Google" id="ProtNLM"/>
    </source>
</evidence>
<reference evidence="3 4" key="1">
    <citation type="journal article" date="2018" name="Genome Biol. Evol.">
        <title>Multiple Roots of Fruiting Body Formation in Amoebozoa.</title>
        <authorList>
            <person name="Hillmann F."/>
            <person name="Forbes G."/>
            <person name="Novohradska S."/>
            <person name="Ferling I."/>
            <person name="Riege K."/>
            <person name="Groth M."/>
            <person name="Westermann M."/>
            <person name="Marz M."/>
            <person name="Spaller T."/>
            <person name="Winckler T."/>
            <person name="Schaap P."/>
            <person name="Glockner G."/>
        </authorList>
    </citation>
    <scope>NUCLEOTIDE SEQUENCE [LARGE SCALE GENOMIC DNA]</scope>
    <source>
        <strain evidence="3 4">Jena</strain>
    </source>
</reference>
<dbReference type="Pfam" id="PF02666">
    <property type="entry name" value="PS_Dcarbxylase"/>
    <property type="match status" value="1"/>
</dbReference>
<evidence type="ECO:0000256" key="2">
    <source>
        <dbReference type="ARBA" id="ARBA00023239"/>
    </source>
</evidence>
<dbReference type="InterPro" id="IPR003817">
    <property type="entry name" value="PS_Dcarbxylase"/>
</dbReference>
<dbReference type="GO" id="GO:0004609">
    <property type="term" value="F:phosphatidylserine decarboxylase activity"/>
    <property type="evidence" value="ECO:0007669"/>
    <property type="project" value="InterPro"/>
</dbReference>
<dbReference type="Proteomes" id="UP000241769">
    <property type="component" value="Unassembled WGS sequence"/>
</dbReference>
<comment type="caution">
    <text evidence="3">The sequence shown here is derived from an EMBL/GenBank/DDBJ whole genome shotgun (WGS) entry which is preliminary data.</text>
</comment>
<dbReference type="OrthoDB" id="4330at2759"/>
<keyword evidence="1" id="KW-0210">Decarboxylase</keyword>
<keyword evidence="2" id="KW-0456">Lyase</keyword>
<dbReference type="InParanoid" id="A0A2P6N3A9"/>
<evidence type="ECO:0000313" key="3">
    <source>
        <dbReference type="EMBL" id="PRP78447.1"/>
    </source>
</evidence>